<dbReference type="AlphaFoldDB" id="A0A1I7K662"/>
<dbReference type="STRING" id="1035707.SAMN05216552_101524"/>
<dbReference type="Proteomes" id="UP000199391">
    <property type="component" value="Unassembled WGS sequence"/>
</dbReference>
<evidence type="ECO:0000313" key="1">
    <source>
        <dbReference type="EMBL" id="SFU92899.1"/>
    </source>
</evidence>
<proteinExistence type="predicted"/>
<dbReference type="RefSeq" id="WP_093556667.1">
    <property type="nucleotide sequence ID" value="NZ_FPBO01000015.1"/>
</dbReference>
<gene>
    <name evidence="1" type="ORF">SAMN05216552_101524</name>
</gene>
<keyword evidence="2" id="KW-1185">Reference proteome</keyword>
<name>A0A1I7K662_9BURK</name>
<evidence type="ECO:0008006" key="3">
    <source>
        <dbReference type="Google" id="ProtNLM"/>
    </source>
</evidence>
<evidence type="ECO:0000313" key="2">
    <source>
        <dbReference type="Proteomes" id="UP000199391"/>
    </source>
</evidence>
<organism evidence="1 2">
    <name type="scientific">Pseudoduganella namucuonensis</name>
    <dbReference type="NCBI Taxonomy" id="1035707"/>
    <lineage>
        <taxon>Bacteria</taxon>
        <taxon>Pseudomonadati</taxon>
        <taxon>Pseudomonadota</taxon>
        <taxon>Betaproteobacteria</taxon>
        <taxon>Burkholderiales</taxon>
        <taxon>Oxalobacteraceae</taxon>
        <taxon>Telluria group</taxon>
        <taxon>Pseudoduganella</taxon>
    </lineage>
</organism>
<dbReference type="EMBL" id="FPBO01000015">
    <property type="protein sequence ID" value="SFU92899.1"/>
    <property type="molecule type" value="Genomic_DNA"/>
</dbReference>
<reference evidence="2" key="1">
    <citation type="submission" date="2016-10" db="EMBL/GenBank/DDBJ databases">
        <authorList>
            <person name="Varghese N."/>
            <person name="Submissions S."/>
        </authorList>
    </citation>
    <scope>NUCLEOTIDE SEQUENCE [LARGE SCALE GENOMIC DNA]</scope>
    <source>
        <strain evidence="2">CGMCC 1.11014</strain>
    </source>
</reference>
<accession>A0A1I7K662</accession>
<sequence>MGDIKTLTLPDEPGEALAAVVALRMVADRLERRAVRDAIAQGWTWAQVAEALGVTRQAAHKKHAGAIAAGHSTGMGED</sequence>
<protein>
    <recommendedName>
        <fullName evidence="3">Helix-turn-helix domain-containing protein</fullName>
    </recommendedName>
</protein>